<evidence type="ECO:0000313" key="2">
    <source>
        <dbReference type="EMBL" id="KEY67578.1"/>
    </source>
</evidence>
<protein>
    <submittedName>
        <fullName evidence="2">Uncharacterized protein</fullName>
    </submittedName>
</protein>
<feature type="compositionally biased region" description="Basic residues" evidence="1">
    <location>
        <begin position="378"/>
        <end position="388"/>
    </location>
</feature>
<dbReference type="EMBL" id="KL648610">
    <property type="protein sequence ID" value="KEY67578.1"/>
    <property type="molecule type" value="Genomic_DNA"/>
</dbReference>
<dbReference type="Proteomes" id="UP000028045">
    <property type="component" value="Unassembled WGS sequence"/>
</dbReference>
<sequence length="432" mass="47535">MQEKGFEPGLIQDAESTMAVSPARQDTIHSGTIHVRVLYGIGVIEVQGNGWLRRPVSVFACGLLMLPYVSHLAKTTAARVTPQERHGFDWTVIRSHTFPMFAASTGAVHAAFSLLATTNHSGLGAAQHQAANGRPIDTARWASPWPNRKKEDKGKHAGPTGRQRTLWRPVAWCTHPGRSVLYMTLKKRPAQARQLWLLWKRESCRQPLQNPMCPPRRSLHSFRVVQEEALMIQTQNWYDGMTMQAKLKGLALSRNHEPPELTISFSTIPGSFLTEAFHKAQSAALQDVQNATCISAQLQGSHGQPMRLPRCNETVSASTSCLPVEGRPAQPTFPSGIAELAEWLELPSTALPPLPSPGQRHRAWEGVLRQRTALPSRRRVAKHGRCGRRPGGATQGHATARPRPVVSSGLRRTRRVMGGAAPKTEPSSAPYS</sequence>
<feature type="region of interest" description="Disordered" evidence="1">
    <location>
        <begin position="378"/>
        <end position="432"/>
    </location>
</feature>
<organism evidence="2 3">
    <name type="scientific">Stachybotrys chartarum (strain CBS 109288 / IBT 7711)</name>
    <name type="common">Toxic black mold</name>
    <name type="synonym">Stilbospora chartarum</name>
    <dbReference type="NCBI Taxonomy" id="1280523"/>
    <lineage>
        <taxon>Eukaryota</taxon>
        <taxon>Fungi</taxon>
        <taxon>Dikarya</taxon>
        <taxon>Ascomycota</taxon>
        <taxon>Pezizomycotina</taxon>
        <taxon>Sordariomycetes</taxon>
        <taxon>Hypocreomycetidae</taxon>
        <taxon>Hypocreales</taxon>
        <taxon>Stachybotryaceae</taxon>
        <taxon>Stachybotrys</taxon>
    </lineage>
</organism>
<proteinExistence type="predicted"/>
<dbReference type="HOGENOM" id="CLU_634876_0_0_1"/>
<gene>
    <name evidence="2" type="ORF">S7711_11341</name>
</gene>
<keyword evidence="3" id="KW-1185">Reference proteome</keyword>
<reference evidence="2 3" key="1">
    <citation type="journal article" date="2014" name="BMC Genomics">
        <title>Comparative genome sequencing reveals chemotype-specific gene clusters in the toxigenic black mold Stachybotrys.</title>
        <authorList>
            <person name="Semeiks J."/>
            <person name="Borek D."/>
            <person name="Otwinowski Z."/>
            <person name="Grishin N.V."/>
        </authorList>
    </citation>
    <scope>NUCLEOTIDE SEQUENCE [LARGE SCALE GENOMIC DNA]</scope>
    <source>
        <strain evidence="3">CBS 109288 / IBT 7711</strain>
    </source>
</reference>
<accession>A0A084AQJ9</accession>
<dbReference type="AlphaFoldDB" id="A0A084AQJ9"/>
<name>A0A084AQJ9_STACB</name>
<evidence type="ECO:0000256" key="1">
    <source>
        <dbReference type="SAM" id="MobiDB-lite"/>
    </source>
</evidence>
<feature type="region of interest" description="Disordered" evidence="1">
    <location>
        <begin position="138"/>
        <end position="162"/>
    </location>
</feature>
<evidence type="ECO:0000313" key="3">
    <source>
        <dbReference type="Proteomes" id="UP000028045"/>
    </source>
</evidence>